<keyword evidence="2" id="KW-0143">Chaperone</keyword>
<dbReference type="EMBL" id="SFCI01000076">
    <property type="protein sequence ID" value="TFY82824.1"/>
    <property type="molecule type" value="Genomic_DNA"/>
</dbReference>
<evidence type="ECO:0000313" key="4">
    <source>
        <dbReference type="Proteomes" id="UP000298061"/>
    </source>
</evidence>
<evidence type="ECO:0000256" key="2">
    <source>
        <dbReference type="ARBA" id="ARBA00023186"/>
    </source>
</evidence>
<reference evidence="3 4" key="1">
    <citation type="submission" date="2019-02" db="EMBL/GenBank/DDBJ databases">
        <title>Genome sequencing of the rare red list fungi Hericium alpestre (H. flagellum).</title>
        <authorList>
            <person name="Buettner E."/>
            <person name="Kellner H."/>
        </authorList>
    </citation>
    <scope>NUCLEOTIDE SEQUENCE [LARGE SCALE GENOMIC DNA]</scope>
    <source>
        <strain evidence="3 4">DSM 108284</strain>
    </source>
</reference>
<name>A0A4Z0A978_9AGAM</name>
<dbReference type="HAMAP" id="MF_01384">
    <property type="entry name" value="UreD"/>
    <property type="match status" value="1"/>
</dbReference>
<dbReference type="OrthoDB" id="5550464at2759"/>
<evidence type="ECO:0000313" key="3">
    <source>
        <dbReference type="EMBL" id="TFY82824.1"/>
    </source>
</evidence>
<dbReference type="GO" id="GO:0016151">
    <property type="term" value="F:nickel cation binding"/>
    <property type="evidence" value="ECO:0007669"/>
    <property type="project" value="InterPro"/>
</dbReference>
<dbReference type="STRING" id="135208.A0A4Z0A978"/>
<dbReference type="Pfam" id="PF01774">
    <property type="entry name" value="UreD"/>
    <property type="match status" value="1"/>
</dbReference>
<comment type="caution">
    <text evidence="3">The sequence shown here is derived from an EMBL/GenBank/DDBJ whole genome shotgun (WGS) entry which is preliminary data.</text>
</comment>
<evidence type="ECO:0008006" key="5">
    <source>
        <dbReference type="Google" id="ProtNLM"/>
    </source>
</evidence>
<accession>A0A4Z0A978</accession>
<comment type="similarity">
    <text evidence="1">Belongs to the UreD family.</text>
</comment>
<proteinExistence type="inferred from homology"/>
<keyword evidence="4" id="KW-1185">Reference proteome</keyword>
<protein>
    <recommendedName>
        <fullName evidence="5">Urease accessory protein UreD</fullName>
    </recommendedName>
</protein>
<dbReference type="Proteomes" id="UP000298061">
    <property type="component" value="Unassembled WGS sequence"/>
</dbReference>
<dbReference type="PANTHER" id="PTHR33643:SF1">
    <property type="entry name" value="UREASE ACCESSORY PROTEIN D"/>
    <property type="match status" value="1"/>
</dbReference>
<gene>
    <name evidence="3" type="ORF">EWM64_g1192</name>
</gene>
<sequence>MKLSSSASTSSRNAGGGRIVVRTHVSEVAFEEMSATYPLKLLSPRMGDNDVAVTYMISYGGGLVGGDHIELSVDVGAATRLVLLSQGSTKVFKTRPGRRAATPARASSPGWHDDAVTTQRLDAQIADTGALFLLPDPVTCFRHAAYRQVQTFRLTGNASIVLLDWLTSGRRALGEEWAFSQYYSLNELFVDGKRIARDAQLLEGDPVNIAPLPERSLRDRMGPYSCYANVLLYGPSAEGVINDLDARYRAISVFKRAEPMDVLWSLSPLTGDAGRVLRVAGKETEDVKVWLRDALRGLENVIGMDVYRKAFV</sequence>
<organism evidence="3 4">
    <name type="scientific">Hericium alpestre</name>
    <dbReference type="NCBI Taxonomy" id="135208"/>
    <lineage>
        <taxon>Eukaryota</taxon>
        <taxon>Fungi</taxon>
        <taxon>Dikarya</taxon>
        <taxon>Basidiomycota</taxon>
        <taxon>Agaricomycotina</taxon>
        <taxon>Agaricomycetes</taxon>
        <taxon>Russulales</taxon>
        <taxon>Hericiaceae</taxon>
        <taxon>Hericium</taxon>
    </lineage>
</organism>
<evidence type="ECO:0000256" key="1">
    <source>
        <dbReference type="ARBA" id="ARBA00007177"/>
    </source>
</evidence>
<dbReference type="InterPro" id="IPR002669">
    <property type="entry name" value="UreD"/>
</dbReference>
<dbReference type="PANTHER" id="PTHR33643">
    <property type="entry name" value="UREASE ACCESSORY PROTEIN D"/>
    <property type="match status" value="1"/>
</dbReference>
<dbReference type="AlphaFoldDB" id="A0A4Z0A978"/>